<name>A0AAE0TAC8_9BIVA</name>
<dbReference type="AlphaFoldDB" id="A0AAE0TAC8"/>
<evidence type="ECO:0000313" key="1">
    <source>
        <dbReference type="EMBL" id="KAK3606666.1"/>
    </source>
</evidence>
<keyword evidence="2" id="KW-1185">Reference proteome</keyword>
<proteinExistence type="predicted"/>
<dbReference type="Gene3D" id="2.40.70.10">
    <property type="entry name" value="Acid Proteases"/>
    <property type="match status" value="1"/>
</dbReference>
<protein>
    <submittedName>
        <fullName evidence="1">Uncharacterized protein</fullName>
    </submittedName>
</protein>
<accession>A0AAE0TAC8</accession>
<comment type="caution">
    <text evidence="1">The sequence shown here is derived from an EMBL/GenBank/DDBJ whole genome shotgun (WGS) entry which is preliminary data.</text>
</comment>
<gene>
    <name evidence="1" type="ORF">CHS0354_020928</name>
</gene>
<sequence length="102" mass="11509">MSMPNTTNKKSIKCQIDTGASCNLISTSVLSRISKQKKPSMVPTKTKLKLYDGSTLLPVGKCVIKCTVIQVKEWNFMLWRLPAKILQHYCQQQLAYSWASSL</sequence>
<organism evidence="1 2">
    <name type="scientific">Potamilus streckersoni</name>
    <dbReference type="NCBI Taxonomy" id="2493646"/>
    <lineage>
        <taxon>Eukaryota</taxon>
        <taxon>Metazoa</taxon>
        <taxon>Spiralia</taxon>
        <taxon>Lophotrochozoa</taxon>
        <taxon>Mollusca</taxon>
        <taxon>Bivalvia</taxon>
        <taxon>Autobranchia</taxon>
        <taxon>Heteroconchia</taxon>
        <taxon>Palaeoheterodonta</taxon>
        <taxon>Unionida</taxon>
        <taxon>Unionoidea</taxon>
        <taxon>Unionidae</taxon>
        <taxon>Ambleminae</taxon>
        <taxon>Lampsilini</taxon>
        <taxon>Potamilus</taxon>
    </lineage>
</organism>
<dbReference type="Proteomes" id="UP001195483">
    <property type="component" value="Unassembled WGS sequence"/>
</dbReference>
<dbReference type="CDD" id="cd05481">
    <property type="entry name" value="retropepsin_like_LTR_1"/>
    <property type="match status" value="1"/>
</dbReference>
<reference evidence="1" key="3">
    <citation type="submission" date="2023-05" db="EMBL/GenBank/DDBJ databases">
        <authorList>
            <person name="Smith C.H."/>
        </authorList>
    </citation>
    <scope>NUCLEOTIDE SEQUENCE</scope>
    <source>
        <strain evidence="1">CHS0354</strain>
        <tissue evidence="1">Mantle</tissue>
    </source>
</reference>
<reference evidence="1" key="1">
    <citation type="journal article" date="2021" name="Genome Biol. Evol.">
        <title>A High-Quality Reference Genome for a Parasitic Bivalve with Doubly Uniparental Inheritance (Bivalvia: Unionida).</title>
        <authorList>
            <person name="Smith C.H."/>
        </authorList>
    </citation>
    <scope>NUCLEOTIDE SEQUENCE</scope>
    <source>
        <strain evidence="1">CHS0354</strain>
    </source>
</reference>
<dbReference type="InterPro" id="IPR021109">
    <property type="entry name" value="Peptidase_aspartic_dom_sf"/>
</dbReference>
<evidence type="ECO:0000313" key="2">
    <source>
        <dbReference type="Proteomes" id="UP001195483"/>
    </source>
</evidence>
<dbReference type="EMBL" id="JAEAOA010001281">
    <property type="protein sequence ID" value="KAK3606666.1"/>
    <property type="molecule type" value="Genomic_DNA"/>
</dbReference>
<reference evidence="1" key="2">
    <citation type="journal article" date="2021" name="Genome Biol. Evol.">
        <title>Developing a high-quality reference genome for a parasitic bivalve with doubly uniparental inheritance (Bivalvia: Unionida).</title>
        <authorList>
            <person name="Smith C.H."/>
        </authorList>
    </citation>
    <scope>NUCLEOTIDE SEQUENCE</scope>
    <source>
        <strain evidence="1">CHS0354</strain>
        <tissue evidence="1">Mantle</tissue>
    </source>
</reference>